<organism evidence="1">
    <name type="scientific">Myoviridae sp. ctaOv25</name>
    <dbReference type="NCBI Taxonomy" id="2827290"/>
    <lineage>
        <taxon>Viruses</taxon>
        <taxon>Duplodnaviria</taxon>
        <taxon>Heunggongvirae</taxon>
        <taxon>Uroviricota</taxon>
        <taxon>Caudoviricetes</taxon>
    </lineage>
</organism>
<sequence length="159" mass="17714">MITVEISKLVELGKDEKVFIPMLTIHSAFGIGKDGEEVETDENVAIDFVPAKVQQIVIDDQIMFLLIPKDEQTLLAPKVLPPEVIVLLETDGVDDIGGSSSARLEEFGDDCGEVTFTIQIKDELEKILKKRDPLLVNKKGFSLTKEEMERDQACLISIR</sequence>
<protein>
    <submittedName>
        <fullName evidence="1">Uncharacterized protein</fullName>
    </submittedName>
</protein>
<name>A0A8S5R5Z9_9CAUD</name>
<proteinExistence type="predicted"/>
<dbReference type="EMBL" id="BK015820">
    <property type="protein sequence ID" value="DAE26547.1"/>
    <property type="molecule type" value="Genomic_DNA"/>
</dbReference>
<reference evidence="1" key="1">
    <citation type="journal article" date="2021" name="Proc. Natl. Acad. Sci. U.S.A.">
        <title>A Catalog of Tens of Thousands of Viruses from Human Metagenomes Reveals Hidden Associations with Chronic Diseases.</title>
        <authorList>
            <person name="Tisza M.J."/>
            <person name="Buck C.B."/>
        </authorList>
    </citation>
    <scope>NUCLEOTIDE SEQUENCE</scope>
    <source>
        <strain evidence="1">CtaOv25</strain>
    </source>
</reference>
<evidence type="ECO:0000313" key="1">
    <source>
        <dbReference type="EMBL" id="DAE26547.1"/>
    </source>
</evidence>
<accession>A0A8S5R5Z9</accession>